<dbReference type="Gene3D" id="3.40.1000.10">
    <property type="entry name" value="Mog1/PsbP, alpha/beta/alpha sandwich"/>
    <property type="match status" value="1"/>
</dbReference>
<dbReference type="Proteomes" id="UP000001520">
    <property type="component" value="Chromosome"/>
</dbReference>
<keyword evidence="2" id="KW-1185">Reference proteome</keyword>
<accession>D3P993</accession>
<dbReference type="KEGG" id="ddf:DEFDS_1828"/>
<gene>
    <name evidence="1" type="ordered locus">DEFDS_1828</name>
</gene>
<dbReference type="HOGENOM" id="CLU_1445455_0_0_0"/>
<dbReference type="STRING" id="639282.DEFDS_1828"/>
<organism evidence="1 2">
    <name type="scientific">Deferribacter desulfuricans (strain DSM 14783 / JCM 11476 / NBRC 101012 / SSM1)</name>
    <dbReference type="NCBI Taxonomy" id="639282"/>
    <lineage>
        <taxon>Bacteria</taxon>
        <taxon>Pseudomonadati</taxon>
        <taxon>Deferribacterota</taxon>
        <taxon>Deferribacteres</taxon>
        <taxon>Deferribacterales</taxon>
        <taxon>Deferribacteraceae</taxon>
        <taxon>Deferribacter</taxon>
    </lineage>
</organism>
<evidence type="ECO:0000313" key="1">
    <source>
        <dbReference type="EMBL" id="BAI81283.1"/>
    </source>
</evidence>
<proteinExistence type="predicted"/>
<dbReference type="EMBL" id="AP011529">
    <property type="protein sequence ID" value="BAI81283.1"/>
    <property type="molecule type" value="Genomic_DNA"/>
</dbReference>
<dbReference type="AlphaFoldDB" id="D3P993"/>
<evidence type="ECO:0008006" key="3">
    <source>
        <dbReference type="Google" id="ProtNLM"/>
    </source>
</evidence>
<reference evidence="1 2" key="1">
    <citation type="journal article" date="2010" name="DNA Res.">
        <title>Bacterial lifestyle in a deep-sea hydrothermal vent chimney revealed by the genome sequence of the thermophilic bacterium Deferribacter desulfuricans SSM1.</title>
        <authorList>
            <person name="Takaki Y."/>
            <person name="Shimamura S."/>
            <person name="Nakagawa S."/>
            <person name="Fukuhara Y."/>
            <person name="Horikawa H."/>
            <person name="Ankai A."/>
            <person name="Harada T."/>
            <person name="Hosoyama A."/>
            <person name="Oguchi A."/>
            <person name="Fukui S."/>
            <person name="Fujita N."/>
            <person name="Takami H."/>
            <person name="Takai K."/>
        </authorList>
    </citation>
    <scope>NUCLEOTIDE SEQUENCE [LARGE SCALE GENOMIC DNA]</scope>
    <source>
        <strain evidence="2">DSM 14783 / JCM 11476 / NBRC 101012 / SSM1</strain>
    </source>
</reference>
<sequence length="187" mass="21757">MNKSVKCAIMYYILWRLTMKIKLLLILFITLFAINIFAGSLTYSPDDKSYSISFPISWLIFEQDNGNTMLALAPEKKGDPFRETVLVTKEYVGNNTNIEFYLFNALKNIKNKYPSFVKEGEKNIIIDNIYAKEIKYSVEENGVRVNAKLIIVFTRGNALKFFFLSDQKDSKNFKNIFDEIQKSIKLR</sequence>
<name>D3P993_DEFDS</name>
<evidence type="ECO:0000313" key="2">
    <source>
        <dbReference type="Proteomes" id="UP000001520"/>
    </source>
</evidence>
<protein>
    <recommendedName>
        <fullName evidence="3">PsbP C-terminal domain-containing protein</fullName>
    </recommendedName>
</protein>